<dbReference type="AlphaFoldDB" id="A0ABD5SGE0"/>
<dbReference type="RefSeq" id="WP_273737227.1">
    <property type="nucleotide sequence ID" value="NZ_JAQIVI010000055.1"/>
</dbReference>
<dbReference type="EMBL" id="JBHSWV010000055">
    <property type="protein sequence ID" value="MFC6764137.1"/>
    <property type="molecule type" value="Genomic_DNA"/>
</dbReference>
<proteinExistence type="predicted"/>
<organism evidence="1 2">
    <name type="scientific">Natrinema soli</name>
    <dbReference type="NCBI Taxonomy" id="1930624"/>
    <lineage>
        <taxon>Archaea</taxon>
        <taxon>Methanobacteriati</taxon>
        <taxon>Methanobacteriota</taxon>
        <taxon>Stenosarchaea group</taxon>
        <taxon>Halobacteria</taxon>
        <taxon>Halobacteriales</taxon>
        <taxon>Natrialbaceae</taxon>
        <taxon>Natrinema</taxon>
    </lineage>
</organism>
<comment type="caution">
    <text evidence="1">The sequence shown here is derived from an EMBL/GenBank/DDBJ whole genome shotgun (WGS) entry which is preliminary data.</text>
</comment>
<reference evidence="1 2" key="1">
    <citation type="journal article" date="2019" name="Int. J. Syst. Evol. Microbiol.">
        <title>The Global Catalogue of Microorganisms (GCM) 10K type strain sequencing project: providing services to taxonomists for standard genome sequencing and annotation.</title>
        <authorList>
            <consortium name="The Broad Institute Genomics Platform"/>
            <consortium name="The Broad Institute Genome Sequencing Center for Infectious Disease"/>
            <person name="Wu L."/>
            <person name="Ma J."/>
        </authorList>
    </citation>
    <scope>NUCLEOTIDE SEQUENCE [LARGE SCALE GENOMIC DNA]</scope>
    <source>
        <strain evidence="1 2">LMG 29247</strain>
    </source>
</reference>
<accession>A0ABD5SGE0</accession>
<dbReference type="Gene3D" id="3.30.1460.10">
    <property type="match status" value="1"/>
</dbReference>
<name>A0ABD5SGE0_9EURY</name>
<sequence length="135" mass="15392">MYGPHITRHSSETQLRHWLDDTAIRNVTPRTDEDTEFNFQVKLSQLPVHVVTESEFGPVRTVGRCGFDTERARNLLHDDQRRNELLEYVGPMLAATPGFYTFLDEDGVSCQLCEAERMQVEYRIYSDGVPAGADG</sequence>
<protein>
    <submittedName>
        <fullName evidence="1">Uncharacterized protein</fullName>
    </submittedName>
</protein>
<keyword evidence="2" id="KW-1185">Reference proteome</keyword>
<gene>
    <name evidence="1" type="ORF">ACFQE6_03455</name>
</gene>
<evidence type="ECO:0000313" key="2">
    <source>
        <dbReference type="Proteomes" id="UP001596383"/>
    </source>
</evidence>
<dbReference type="Proteomes" id="UP001596383">
    <property type="component" value="Unassembled WGS sequence"/>
</dbReference>
<evidence type="ECO:0000313" key="1">
    <source>
        <dbReference type="EMBL" id="MFC6764137.1"/>
    </source>
</evidence>